<reference evidence="1" key="1">
    <citation type="submission" date="2022-04" db="EMBL/GenBank/DDBJ databases">
        <title>Complete genome of Methanoplanus endosymbiosus DSM 3599.</title>
        <authorList>
            <person name="Chen S.-C."/>
            <person name="You Y.-T."/>
            <person name="Zhou Y.-Z."/>
            <person name="Lai M.-C."/>
        </authorList>
    </citation>
    <scope>NUCLEOTIDE SEQUENCE</scope>
    <source>
        <strain evidence="1">DSM 3599</strain>
    </source>
</reference>
<keyword evidence="1" id="KW-0449">Lipoprotein</keyword>
<keyword evidence="2" id="KW-1185">Reference proteome</keyword>
<sequence length="120" mass="13095">MNIPSSAKSKRMYSLTIIVLALASAAVMISGCISNSSESTIWKDAPDVDINTDGTVTYVDLEGGFYGIISNDGTKYYPLNLGEDIKKDGLKVRFLADTKDDIMTVQQWGIPVEIISIKEI</sequence>
<evidence type="ECO:0000313" key="1">
    <source>
        <dbReference type="EMBL" id="UUX91450.1"/>
    </source>
</evidence>
<dbReference type="InterPro" id="IPR018247">
    <property type="entry name" value="EF_Hand_1_Ca_BS"/>
</dbReference>
<proteinExistence type="predicted"/>
<dbReference type="PROSITE" id="PS00018">
    <property type="entry name" value="EF_HAND_1"/>
    <property type="match status" value="1"/>
</dbReference>
<accession>A0A9E7PKD8</accession>
<gene>
    <name evidence="1" type="ORF">L6E24_08685</name>
</gene>
<dbReference type="AlphaFoldDB" id="A0A9E7PKD8"/>
<dbReference type="RefSeq" id="WP_257741602.1">
    <property type="nucleotide sequence ID" value="NZ_CP096115.1"/>
</dbReference>
<dbReference type="KEGG" id="mend:L6E24_08685"/>
<dbReference type="EMBL" id="CP096115">
    <property type="protein sequence ID" value="UUX91450.1"/>
    <property type="molecule type" value="Genomic_DNA"/>
</dbReference>
<dbReference type="Proteomes" id="UP001060368">
    <property type="component" value="Chromosome"/>
</dbReference>
<evidence type="ECO:0000313" key="2">
    <source>
        <dbReference type="Proteomes" id="UP001060368"/>
    </source>
</evidence>
<name>A0A9E7PKD8_9EURY</name>
<organism evidence="1 2">
    <name type="scientific">Methanoplanus endosymbiosus</name>
    <dbReference type="NCBI Taxonomy" id="33865"/>
    <lineage>
        <taxon>Archaea</taxon>
        <taxon>Methanobacteriati</taxon>
        <taxon>Methanobacteriota</taxon>
        <taxon>Stenosarchaea group</taxon>
        <taxon>Methanomicrobia</taxon>
        <taxon>Methanomicrobiales</taxon>
        <taxon>Methanomicrobiaceae</taxon>
        <taxon>Methanoplanus</taxon>
    </lineage>
</organism>
<dbReference type="GeneID" id="74307773"/>
<protein>
    <submittedName>
        <fullName evidence="1">YgdI/YgdR family lipoprotein</fullName>
    </submittedName>
</protein>